<name>A0ABW5FXZ4_9PSEU</name>
<protein>
    <submittedName>
        <fullName evidence="1">Uncharacterized protein</fullName>
    </submittedName>
</protein>
<evidence type="ECO:0000313" key="1">
    <source>
        <dbReference type="EMBL" id="MFD2419525.1"/>
    </source>
</evidence>
<keyword evidence="2" id="KW-1185">Reference proteome</keyword>
<reference evidence="2" key="1">
    <citation type="journal article" date="2019" name="Int. J. Syst. Evol. Microbiol.">
        <title>The Global Catalogue of Microorganisms (GCM) 10K type strain sequencing project: providing services to taxonomists for standard genome sequencing and annotation.</title>
        <authorList>
            <consortium name="The Broad Institute Genomics Platform"/>
            <consortium name="The Broad Institute Genome Sequencing Center for Infectious Disease"/>
            <person name="Wu L."/>
            <person name="Ma J."/>
        </authorList>
    </citation>
    <scope>NUCLEOTIDE SEQUENCE [LARGE SCALE GENOMIC DNA]</scope>
    <source>
        <strain evidence="2">CGMCC 4.7645</strain>
    </source>
</reference>
<accession>A0ABW5FXZ4</accession>
<evidence type="ECO:0000313" key="2">
    <source>
        <dbReference type="Proteomes" id="UP001597417"/>
    </source>
</evidence>
<dbReference type="RefSeq" id="WP_378267507.1">
    <property type="nucleotide sequence ID" value="NZ_JBHUKR010000011.1"/>
</dbReference>
<dbReference type="Proteomes" id="UP001597417">
    <property type="component" value="Unassembled WGS sequence"/>
</dbReference>
<comment type="caution">
    <text evidence="1">The sequence shown here is derived from an EMBL/GenBank/DDBJ whole genome shotgun (WGS) entry which is preliminary data.</text>
</comment>
<sequence>MCVTAGGADAAFGTWTAGAWAAGAGAGAGDDSVVLVGSVGAVLVVAEDGATSDAEVDEETGVVAGEVWTPQAPANRRNAPPATAVSQDRRLRVPGAELFMVFFTFPSRIRDAL</sequence>
<proteinExistence type="predicted"/>
<dbReference type="EMBL" id="JBHUKR010000011">
    <property type="protein sequence ID" value="MFD2419525.1"/>
    <property type="molecule type" value="Genomic_DNA"/>
</dbReference>
<gene>
    <name evidence="1" type="ORF">ACFSXZ_24655</name>
</gene>
<organism evidence="1 2">
    <name type="scientific">Amycolatopsis pigmentata</name>
    <dbReference type="NCBI Taxonomy" id="450801"/>
    <lineage>
        <taxon>Bacteria</taxon>
        <taxon>Bacillati</taxon>
        <taxon>Actinomycetota</taxon>
        <taxon>Actinomycetes</taxon>
        <taxon>Pseudonocardiales</taxon>
        <taxon>Pseudonocardiaceae</taxon>
        <taxon>Amycolatopsis</taxon>
    </lineage>
</organism>